<evidence type="ECO:0000256" key="1">
    <source>
        <dbReference type="PROSITE-ProRule" id="PRU00042"/>
    </source>
</evidence>
<dbReference type="Proteomes" id="UP000799771">
    <property type="component" value="Unassembled WGS sequence"/>
</dbReference>
<organism evidence="4 5">
    <name type="scientific">Dothidotthia symphoricarpi CBS 119687</name>
    <dbReference type="NCBI Taxonomy" id="1392245"/>
    <lineage>
        <taxon>Eukaryota</taxon>
        <taxon>Fungi</taxon>
        <taxon>Dikarya</taxon>
        <taxon>Ascomycota</taxon>
        <taxon>Pezizomycotina</taxon>
        <taxon>Dothideomycetes</taxon>
        <taxon>Pleosporomycetidae</taxon>
        <taxon>Pleosporales</taxon>
        <taxon>Dothidotthiaceae</taxon>
        <taxon>Dothidotthia</taxon>
    </lineage>
</organism>
<keyword evidence="1" id="KW-0863">Zinc-finger</keyword>
<evidence type="ECO:0000313" key="4">
    <source>
        <dbReference type="EMBL" id="KAF2126301.1"/>
    </source>
</evidence>
<dbReference type="GO" id="GO:0008270">
    <property type="term" value="F:zinc ion binding"/>
    <property type="evidence" value="ECO:0007669"/>
    <property type="project" value="UniProtKB-KW"/>
</dbReference>
<proteinExistence type="predicted"/>
<feature type="region of interest" description="Disordered" evidence="2">
    <location>
        <begin position="460"/>
        <end position="484"/>
    </location>
</feature>
<evidence type="ECO:0000259" key="3">
    <source>
        <dbReference type="PROSITE" id="PS50157"/>
    </source>
</evidence>
<gene>
    <name evidence="4" type="ORF">P153DRAFT_399750</name>
</gene>
<dbReference type="InterPro" id="IPR013087">
    <property type="entry name" value="Znf_C2H2_type"/>
</dbReference>
<dbReference type="EMBL" id="ML977514">
    <property type="protein sequence ID" value="KAF2126301.1"/>
    <property type="molecule type" value="Genomic_DNA"/>
</dbReference>
<feature type="region of interest" description="Disordered" evidence="2">
    <location>
        <begin position="129"/>
        <end position="191"/>
    </location>
</feature>
<keyword evidence="5" id="KW-1185">Reference proteome</keyword>
<feature type="compositionally biased region" description="Polar residues" evidence="2">
    <location>
        <begin position="408"/>
        <end position="424"/>
    </location>
</feature>
<feature type="compositionally biased region" description="Polar residues" evidence="2">
    <location>
        <begin position="460"/>
        <end position="469"/>
    </location>
</feature>
<name>A0A6A6A6Q5_9PLEO</name>
<keyword evidence="1" id="KW-0479">Metal-binding</keyword>
<dbReference type="RefSeq" id="XP_033520693.1">
    <property type="nucleotide sequence ID" value="XM_033671759.1"/>
</dbReference>
<dbReference type="PROSITE" id="PS50157">
    <property type="entry name" value="ZINC_FINGER_C2H2_2"/>
    <property type="match status" value="1"/>
</dbReference>
<keyword evidence="1" id="KW-0862">Zinc</keyword>
<feature type="domain" description="C2H2-type" evidence="3">
    <location>
        <begin position="93"/>
        <end position="117"/>
    </location>
</feature>
<feature type="region of interest" description="Disordered" evidence="2">
    <location>
        <begin position="385"/>
        <end position="424"/>
    </location>
</feature>
<sequence length="834" mass="92256">MSDGDEGETDLSGLDFGADHHTFDMLGPAARPTLVPDTSNGGEQAFMDSVSLALNENIASVNETQDVDGQEHEQAGGVTVDSTGAVAVDTTSFSCQFCNKSYDNLASLKRHLKRTMSVCYRNRTIQRDDAEEPDTKVARTAVASRKQRKKRKATVPPEDSPSSTHVSKRPPKTIKLEDVTRPDVGTSASLPKDAVDLPLSKLMSHSATRDHIPQVSLPAYRDDPLTQDSRASLQPPRHILPSVRSLGYPVLQEFRQSQDGRPIAVAQSHQSLFQAQPNVEINHGRFNSYGNGYGSSRLPSGTDFSPQFKAQQMRKYQQRRNFEATAYEGQYHHARSQLPFPDPHIQGLGVGTNIGHNGGAVLSHHNAGMSMAINSNTNFQVYENSSLGQSQGPADMNHAASAPGSRMPSRQPSPDQYAPSQSEAPLCQSSVEYPQNQDVDISNVNDAHDNDETCAYQNDDFSVSHQNPRSLAKLPSASPAPDTDDPVLKLRIHAKKHDSAGRPIFFFLEIRGSQKFGPVLEAYCQKRNKRYRSDWKFIYMYPAPTPENPNHKKYVDLVYDMTPNDVHDMEYPDVSLKHLDTIYILEAKPCTAVGIQGGIHKDSFASSLPWSKPSGGEVNVMDHEAPANQHSSIGTEIYDGLSLQNRDLRTRVGELHSVVTQQANSLAQQNHHIGELRGRNHRLEKENQYLRQVRQAHPLPRMPSFIPSYGSATRPSAPLPLGIRTIGAQNRPTAFVDRCESVREPDAQGLKQQLDQLQFPSYAHNAYDHPANDSQQQYRNLPAASYHDYVAQIESSKSRIHEATTGDQLQSTVGNAIRDVANKVGAEFSEKVEE</sequence>
<evidence type="ECO:0000313" key="5">
    <source>
        <dbReference type="Proteomes" id="UP000799771"/>
    </source>
</evidence>
<reference evidence="4" key="1">
    <citation type="journal article" date="2020" name="Stud. Mycol.">
        <title>101 Dothideomycetes genomes: a test case for predicting lifestyles and emergence of pathogens.</title>
        <authorList>
            <person name="Haridas S."/>
            <person name="Albert R."/>
            <person name="Binder M."/>
            <person name="Bloem J."/>
            <person name="Labutti K."/>
            <person name="Salamov A."/>
            <person name="Andreopoulos B."/>
            <person name="Baker S."/>
            <person name="Barry K."/>
            <person name="Bills G."/>
            <person name="Bluhm B."/>
            <person name="Cannon C."/>
            <person name="Castanera R."/>
            <person name="Culley D."/>
            <person name="Daum C."/>
            <person name="Ezra D."/>
            <person name="Gonzalez J."/>
            <person name="Henrissat B."/>
            <person name="Kuo A."/>
            <person name="Liang C."/>
            <person name="Lipzen A."/>
            <person name="Lutzoni F."/>
            <person name="Magnuson J."/>
            <person name="Mondo S."/>
            <person name="Nolan M."/>
            <person name="Ohm R."/>
            <person name="Pangilinan J."/>
            <person name="Park H.-J."/>
            <person name="Ramirez L."/>
            <person name="Alfaro M."/>
            <person name="Sun H."/>
            <person name="Tritt A."/>
            <person name="Yoshinaga Y."/>
            <person name="Zwiers L.-H."/>
            <person name="Turgeon B."/>
            <person name="Goodwin S."/>
            <person name="Spatafora J."/>
            <person name="Crous P."/>
            <person name="Grigoriev I."/>
        </authorList>
    </citation>
    <scope>NUCLEOTIDE SEQUENCE</scope>
    <source>
        <strain evidence="4">CBS 119687</strain>
    </source>
</reference>
<dbReference type="OrthoDB" id="3799995at2759"/>
<protein>
    <recommendedName>
        <fullName evidence="3">C2H2-type domain-containing protein</fullName>
    </recommendedName>
</protein>
<dbReference type="AlphaFoldDB" id="A0A6A6A6Q5"/>
<accession>A0A6A6A6Q5</accession>
<dbReference type="GeneID" id="54412191"/>
<evidence type="ECO:0000256" key="2">
    <source>
        <dbReference type="SAM" id="MobiDB-lite"/>
    </source>
</evidence>